<dbReference type="InterPro" id="IPR020843">
    <property type="entry name" value="ER"/>
</dbReference>
<evidence type="ECO:0000256" key="3">
    <source>
        <dbReference type="ARBA" id="ARBA00023002"/>
    </source>
</evidence>
<evidence type="ECO:0000256" key="1">
    <source>
        <dbReference type="ARBA" id="ARBA00008072"/>
    </source>
</evidence>
<dbReference type="SUPFAM" id="SSF51735">
    <property type="entry name" value="NAD(P)-binding Rossmann-fold domains"/>
    <property type="match status" value="1"/>
</dbReference>
<dbReference type="Gene3D" id="3.90.180.10">
    <property type="entry name" value="Medium-chain alcohol dehydrogenases, catalytic domain"/>
    <property type="match status" value="1"/>
</dbReference>
<evidence type="ECO:0000313" key="6">
    <source>
        <dbReference type="Proteomes" id="UP001175001"/>
    </source>
</evidence>
<sequence length="349" mass="36256">MSKNRAAWIAEAKSRPLKVDDASNWKAGAGEVVIKNAAVAINPVDWKIQDFAGLPLPYPNILGSDLAGVIEEVGEGVTRLKKGDRVMAFSPSIATGNPAHGAYQRYTVVPATLVSPIPDHLAFEQAAVLPLALSTAAAALYEDKNFNLPLPTLTADGIPDASNGTIIIWGAAGSVGLAAIQLARVSGLRVVGVASARNHDLVKAVGAHEVLDYRAAGIGRDVAAAIEAAGEGFVGILDAVSSPDTFSTIDTILNDAVGAPTKVVTLMPTPEGLGRNFVGSHSVSFSIMKPPYEHIADGLWRKFIPEALARGLIKAKPDPLVVGSGLGSIQDAMDRQKAGVSAQKIVVTL</sequence>
<proteinExistence type="inferred from homology"/>
<dbReference type="InterPro" id="IPR013149">
    <property type="entry name" value="ADH-like_C"/>
</dbReference>
<comment type="caution">
    <text evidence="5">The sequence shown here is derived from an EMBL/GenBank/DDBJ whole genome shotgun (WGS) entry which is preliminary data.</text>
</comment>
<dbReference type="Pfam" id="PF08240">
    <property type="entry name" value="ADH_N"/>
    <property type="match status" value="1"/>
</dbReference>
<keyword evidence="3" id="KW-0560">Oxidoreductase</keyword>
<evidence type="ECO:0000259" key="4">
    <source>
        <dbReference type="SMART" id="SM00829"/>
    </source>
</evidence>
<protein>
    <submittedName>
        <fullName evidence="5">Dehydrogenase azaJ</fullName>
    </submittedName>
</protein>
<comment type="similarity">
    <text evidence="1">Belongs to the zinc-containing alcohol dehydrogenase family.</text>
</comment>
<organism evidence="5 6">
    <name type="scientific">Lasiodiplodia hormozganensis</name>
    <dbReference type="NCBI Taxonomy" id="869390"/>
    <lineage>
        <taxon>Eukaryota</taxon>
        <taxon>Fungi</taxon>
        <taxon>Dikarya</taxon>
        <taxon>Ascomycota</taxon>
        <taxon>Pezizomycotina</taxon>
        <taxon>Dothideomycetes</taxon>
        <taxon>Dothideomycetes incertae sedis</taxon>
        <taxon>Botryosphaeriales</taxon>
        <taxon>Botryosphaeriaceae</taxon>
        <taxon>Lasiodiplodia</taxon>
    </lineage>
</organism>
<gene>
    <name evidence="5" type="primary">azaJ_2</name>
    <name evidence="5" type="ORF">DIS24_g7386</name>
</gene>
<dbReference type="PANTHER" id="PTHR45348:SF2">
    <property type="entry name" value="ZINC-TYPE ALCOHOL DEHYDROGENASE-LIKE PROTEIN C2E1P3.01"/>
    <property type="match status" value="1"/>
</dbReference>
<reference evidence="5" key="1">
    <citation type="submission" date="2023-06" db="EMBL/GenBank/DDBJ databases">
        <title>Multi-omics analyses reveal the molecular pathogenesis toolkit of Lasiodiplodia hormozganensis, a cross-kingdom pathogen.</title>
        <authorList>
            <person name="Felix C."/>
            <person name="Meneses R."/>
            <person name="Goncalves M.F.M."/>
            <person name="Tilleman L."/>
            <person name="Duarte A.S."/>
            <person name="Jorrin-Novo J.V."/>
            <person name="Van De Peer Y."/>
            <person name="Deforce D."/>
            <person name="Van Nieuwerburgh F."/>
            <person name="Esteves A.C."/>
            <person name="Alves A."/>
        </authorList>
    </citation>
    <scope>NUCLEOTIDE SEQUENCE</scope>
    <source>
        <strain evidence="5">CBS 339.90</strain>
    </source>
</reference>
<dbReference type="EMBL" id="JAUJDW010000043">
    <property type="protein sequence ID" value="KAK0647808.1"/>
    <property type="molecule type" value="Genomic_DNA"/>
</dbReference>
<keyword evidence="6" id="KW-1185">Reference proteome</keyword>
<dbReference type="InterPro" id="IPR013154">
    <property type="entry name" value="ADH-like_N"/>
</dbReference>
<dbReference type="PANTHER" id="PTHR45348">
    <property type="entry name" value="HYPOTHETICAL OXIDOREDUCTASE (EUROFUNG)"/>
    <property type="match status" value="1"/>
</dbReference>
<dbReference type="InterPro" id="IPR036291">
    <property type="entry name" value="NAD(P)-bd_dom_sf"/>
</dbReference>
<accession>A0AA39Y8D0</accession>
<dbReference type="SUPFAM" id="SSF50129">
    <property type="entry name" value="GroES-like"/>
    <property type="match status" value="1"/>
</dbReference>
<dbReference type="SMART" id="SM00829">
    <property type="entry name" value="PKS_ER"/>
    <property type="match status" value="1"/>
</dbReference>
<evidence type="ECO:0000313" key="5">
    <source>
        <dbReference type="EMBL" id="KAK0647808.1"/>
    </source>
</evidence>
<evidence type="ECO:0000256" key="2">
    <source>
        <dbReference type="ARBA" id="ARBA00011245"/>
    </source>
</evidence>
<name>A0AA39Y8D0_9PEZI</name>
<comment type="subunit">
    <text evidence="2">Monomer.</text>
</comment>
<dbReference type="InterPro" id="IPR011032">
    <property type="entry name" value="GroES-like_sf"/>
</dbReference>
<dbReference type="Proteomes" id="UP001175001">
    <property type="component" value="Unassembled WGS sequence"/>
</dbReference>
<dbReference type="Pfam" id="PF00107">
    <property type="entry name" value="ADH_zinc_N"/>
    <property type="match status" value="1"/>
</dbReference>
<dbReference type="InterPro" id="IPR047122">
    <property type="entry name" value="Trans-enoyl_RdTase-like"/>
</dbReference>
<dbReference type="AlphaFoldDB" id="A0AA39Y8D0"/>
<dbReference type="CDD" id="cd08249">
    <property type="entry name" value="enoyl_reductase_like"/>
    <property type="match status" value="1"/>
</dbReference>
<dbReference type="GO" id="GO:0016651">
    <property type="term" value="F:oxidoreductase activity, acting on NAD(P)H"/>
    <property type="evidence" value="ECO:0007669"/>
    <property type="project" value="InterPro"/>
</dbReference>
<dbReference type="Gene3D" id="3.40.50.720">
    <property type="entry name" value="NAD(P)-binding Rossmann-like Domain"/>
    <property type="match status" value="1"/>
</dbReference>
<feature type="domain" description="Enoyl reductase (ER)" evidence="4">
    <location>
        <begin position="18"/>
        <end position="347"/>
    </location>
</feature>